<keyword evidence="2" id="KW-1185">Reference proteome</keyword>
<dbReference type="SUPFAM" id="SSF51430">
    <property type="entry name" value="NAD(P)-linked oxidoreductase"/>
    <property type="match status" value="1"/>
</dbReference>
<evidence type="ECO:0000313" key="1">
    <source>
        <dbReference type="EMBL" id="KAG5455483.1"/>
    </source>
</evidence>
<dbReference type="EMBL" id="JAEFCI010013307">
    <property type="protein sequence ID" value="KAG5455483.1"/>
    <property type="molecule type" value="Genomic_DNA"/>
</dbReference>
<dbReference type="OrthoDB" id="1720422at2759"/>
<comment type="caution">
    <text evidence="1">The sequence shown here is derived from an EMBL/GenBank/DDBJ whole genome shotgun (WGS) entry which is preliminary data.</text>
</comment>
<protein>
    <submittedName>
        <fullName evidence="1">Uncharacterized protein</fullName>
    </submittedName>
</protein>
<dbReference type="InterPro" id="IPR036812">
    <property type="entry name" value="NAD(P)_OxRdtase_dom_sf"/>
</dbReference>
<organism evidence="1 2">
    <name type="scientific">Olpidium bornovanus</name>
    <dbReference type="NCBI Taxonomy" id="278681"/>
    <lineage>
        <taxon>Eukaryota</taxon>
        <taxon>Fungi</taxon>
        <taxon>Fungi incertae sedis</taxon>
        <taxon>Olpidiomycota</taxon>
        <taxon>Olpidiomycotina</taxon>
        <taxon>Olpidiomycetes</taxon>
        <taxon>Olpidiales</taxon>
        <taxon>Olpidiaceae</taxon>
        <taxon>Olpidium</taxon>
    </lineage>
</organism>
<gene>
    <name evidence="1" type="ORF">BJ554DRAFT_5091</name>
</gene>
<dbReference type="AlphaFoldDB" id="A0A8H8DEG5"/>
<name>A0A8H8DEG5_9FUNG</name>
<sequence>MPQMEYRYLGKTGLKVSVISLGGWPQAEGHYKCRGHGIHAHTFFFCRLGPKSFYNRCTPMASPKSVSIGPGGEPLFLCLPSTISRRTDNQNGARF</sequence>
<reference evidence="1 2" key="1">
    <citation type="journal article" name="Sci. Rep.">
        <title>Genome-scale phylogenetic analyses confirm Olpidium as the closest living zoosporic fungus to the non-flagellated, terrestrial fungi.</title>
        <authorList>
            <person name="Chang Y."/>
            <person name="Rochon D."/>
            <person name="Sekimoto S."/>
            <person name="Wang Y."/>
            <person name="Chovatia M."/>
            <person name="Sandor L."/>
            <person name="Salamov A."/>
            <person name="Grigoriev I.V."/>
            <person name="Stajich J.E."/>
            <person name="Spatafora J.W."/>
        </authorList>
    </citation>
    <scope>NUCLEOTIDE SEQUENCE [LARGE SCALE GENOMIC DNA]</scope>
    <source>
        <strain evidence="1">S191</strain>
    </source>
</reference>
<evidence type="ECO:0000313" key="2">
    <source>
        <dbReference type="Proteomes" id="UP000673691"/>
    </source>
</evidence>
<dbReference type="Proteomes" id="UP000673691">
    <property type="component" value="Unassembled WGS sequence"/>
</dbReference>
<accession>A0A8H8DEG5</accession>
<proteinExistence type="predicted"/>